<keyword evidence="1" id="KW-0812">Transmembrane</keyword>
<gene>
    <name evidence="2" type="ORF">CEXT_76961</name>
</gene>
<proteinExistence type="predicted"/>
<sequence>MLAIDIEIKVKKDCKSFALIMVTIYLNPNKTKAQRRRSNGQIIFIIMVCDINVVINLIIIRTVISSPDDIIPSLVAPVP</sequence>
<keyword evidence="1" id="KW-1133">Transmembrane helix</keyword>
<keyword evidence="3" id="KW-1185">Reference proteome</keyword>
<evidence type="ECO:0000313" key="2">
    <source>
        <dbReference type="EMBL" id="GIY76704.1"/>
    </source>
</evidence>
<comment type="caution">
    <text evidence="2">The sequence shown here is derived from an EMBL/GenBank/DDBJ whole genome shotgun (WGS) entry which is preliminary data.</text>
</comment>
<feature type="transmembrane region" description="Helical" evidence="1">
    <location>
        <begin position="42"/>
        <end position="64"/>
    </location>
</feature>
<name>A0AAV4W3D7_CAEEX</name>
<dbReference type="AlphaFoldDB" id="A0AAV4W3D7"/>
<evidence type="ECO:0000256" key="1">
    <source>
        <dbReference type="SAM" id="Phobius"/>
    </source>
</evidence>
<accession>A0AAV4W3D7</accession>
<keyword evidence="1" id="KW-0472">Membrane</keyword>
<dbReference type="Proteomes" id="UP001054945">
    <property type="component" value="Unassembled WGS sequence"/>
</dbReference>
<protein>
    <submittedName>
        <fullName evidence="2">Uncharacterized protein</fullName>
    </submittedName>
</protein>
<reference evidence="2 3" key="1">
    <citation type="submission" date="2021-06" db="EMBL/GenBank/DDBJ databases">
        <title>Caerostris extrusa draft genome.</title>
        <authorList>
            <person name="Kono N."/>
            <person name="Arakawa K."/>
        </authorList>
    </citation>
    <scope>NUCLEOTIDE SEQUENCE [LARGE SCALE GENOMIC DNA]</scope>
</reference>
<evidence type="ECO:0000313" key="3">
    <source>
        <dbReference type="Proteomes" id="UP001054945"/>
    </source>
</evidence>
<organism evidence="2 3">
    <name type="scientific">Caerostris extrusa</name>
    <name type="common">Bark spider</name>
    <name type="synonym">Caerostris bankana</name>
    <dbReference type="NCBI Taxonomy" id="172846"/>
    <lineage>
        <taxon>Eukaryota</taxon>
        <taxon>Metazoa</taxon>
        <taxon>Ecdysozoa</taxon>
        <taxon>Arthropoda</taxon>
        <taxon>Chelicerata</taxon>
        <taxon>Arachnida</taxon>
        <taxon>Araneae</taxon>
        <taxon>Araneomorphae</taxon>
        <taxon>Entelegynae</taxon>
        <taxon>Araneoidea</taxon>
        <taxon>Araneidae</taxon>
        <taxon>Caerostris</taxon>
    </lineage>
</organism>
<dbReference type="EMBL" id="BPLR01015518">
    <property type="protein sequence ID" value="GIY76704.1"/>
    <property type="molecule type" value="Genomic_DNA"/>
</dbReference>